<evidence type="ECO:0000256" key="1">
    <source>
        <dbReference type="SAM" id="SignalP"/>
    </source>
</evidence>
<keyword evidence="3" id="KW-1185">Reference proteome</keyword>
<keyword evidence="1" id="KW-0732">Signal</keyword>
<feature type="signal peptide" evidence="1">
    <location>
        <begin position="1"/>
        <end position="27"/>
    </location>
</feature>
<dbReference type="RefSeq" id="WP_386752337.1">
    <property type="nucleotide sequence ID" value="NZ_JBHSNM010000001.1"/>
</dbReference>
<comment type="caution">
    <text evidence="2">The sequence shown here is derived from an EMBL/GenBank/DDBJ whole genome shotgun (WGS) entry which is preliminary data.</text>
</comment>
<dbReference type="Proteomes" id="UP001596036">
    <property type="component" value="Unassembled WGS sequence"/>
</dbReference>
<proteinExistence type="predicted"/>
<reference evidence="3" key="1">
    <citation type="journal article" date="2019" name="Int. J. Syst. Evol. Microbiol.">
        <title>The Global Catalogue of Microorganisms (GCM) 10K type strain sequencing project: providing services to taxonomists for standard genome sequencing and annotation.</title>
        <authorList>
            <consortium name="The Broad Institute Genomics Platform"/>
            <consortium name="The Broad Institute Genome Sequencing Center for Infectious Disease"/>
            <person name="Wu L."/>
            <person name="Ma J."/>
        </authorList>
    </citation>
    <scope>NUCLEOTIDE SEQUENCE [LARGE SCALE GENOMIC DNA]</scope>
    <source>
        <strain evidence="3">KACC 11407</strain>
    </source>
</reference>
<protein>
    <submittedName>
        <fullName evidence="2">Uncharacterized protein</fullName>
    </submittedName>
</protein>
<feature type="chain" id="PRO_5047225649" evidence="1">
    <location>
        <begin position="28"/>
        <end position="386"/>
    </location>
</feature>
<sequence>MFKQQLLATCLATALTLGIAGATPAMAATPSAPAVTQTRFPQLVARAQALQARLPGTKGVAALERTVGATQWAQLAGNAINPGDYQCKSTALNTYLDNEIAKIDPGSLFVLAILGGFDLPNYDALVYGSDTPANAYGANGEYTLKLTHEFRDLKRFWDVDTRSFDMVPMHGTEVYASVESTERAVELLYGPGDLAHQIAELLYSVVQSDPALQKGAHPLFTFNAFAFPGLPELGIPERIVVGDGIMQGMEAVGLGDTGPRAILAHEFGHQVQFKDNLFDSPLTGAEATRRTELMADAFGTYYLTHKRGLALNAKRLLPSEASFYQVGDCGFDSDGHHGTPNQRLRSSTWGADVAASAQKQGHIQPSLWLGAQFDAELPFLVQPDAQ</sequence>
<name>A0ABW0SIE5_9GAMM</name>
<dbReference type="EMBL" id="JBHSNM010000001">
    <property type="protein sequence ID" value="MFC5568709.1"/>
    <property type="molecule type" value="Genomic_DNA"/>
</dbReference>
<accession>A0ABW0SIE5</accession>
<organism evidence="2 3">
    <name type="scientific">Lysobacter yangpyeongensis</name>
    <dbReference type="NCBI Taxonomy" id="346182"/>
    <lineage>
        <taxon>Bacteria</taxon>
        <taxon>Pseudomonadati</taxon>
        <taxon>Pseudomonadota</taxon>
        <taxon>Gammaproteobacteria</taxon>
        <taxon>Lysobacterales</taxon>
        <taxon>Lysobacteraceae</taxon>
        <taxon>Lysobacter</taxon>
    </lineage>
</organism>
<gene>
    <name evidence="2" type="ORF">ACFPN1_01350</name>
</gene>
<evidence type="ECO:0000313" key="2">
    <source>
        <dbReference type="EMBL" id="MFC5568709.1"/>
    </source>
</evidence>
<evidence type="ECO:0000313" key="3">
    <source>
        <dbReference type="Proteomes" id="UP001596036"/>
    </source>
</evidence>